<name>A0A097IVQ5_9POXV</name>
<dbReference type="EMBL" id="KM595078">
    <property type="protein sequence ID" value="AIT70665.1"/>
    <property type="molecule type" value="Genomic_DNA"/>
</dbReference>
<accession>A0A097IVQ5</accession>
<gene>
    <name evidence="1" type="primary">50</name>
</gene>
<dbReference type="Pfam" id="PF04497">
    <property type="entry name" value="Pox_E2-like"/>
    <property type="match status" value="1"/>
</dbReference>
<reference evidence="1 2" key="1">
    <citation type="submission" date="2014-09" db="EMBL/GenBank/DDBJ databases">
        <title>Complete Genome Sequence of the Embu Virus Strain SPAn 880.</title>
        <authorList>
            <person name="Ibrahim M.S."/>
            <person name="Antwerpen M.H."/>
            <person name="Georgi E."/>
            <person name="Vette P."/>
            <person name="Zoeller G."/>
            <person name="Meyer H."/>
        </authorList>
    </citation>
    <scope>NUCLEOTIDE SEQUENCE [LARGE SCALE GENOMIC DNA]</scope>
    <source>
        <strain evidence="1">SPAn880</strain>
    </source>
</reference>
<dbReference type="InterPro" id="IPR021155">
    <property type="entry name" value="Poxvirus_E2/O1"/>
</dbReference>
<dbReference type="PIRSF" id="PIRSF015692">
    <property type="entry name" value="VAC_E2L"/>
    <property type="match status" value="1"/>
</dbReference>
<evidence type="ECO:0000313" key="2">
    <source>
        <dbReference type="Proteomes" id="UP000121784"/>
    </source>
</evidence>
<sequence>MFTISPLHEIFICTNNNNLSKLYNQINKKDILKLILSGIYPPKLSQKIYNEVVELLPEYIYLFKPKHVKLVDLLSIINSKNNLELYTNHINFYKYDILVKCSRSIVKKCINYMKILDDDIQIIKNRFYNIDDILYCIDYRCITNINYIFSNEIVEKILINDNLAYRTLYNNQVFDKEFLLDMLYKYGIIPLNDGILKDLTIDVILEILSSIRSTYDTISFLDMLTDDQLSNEELKKYIIKKINLGEIENYKSYAVKYLYNKKENLGIYKNIFFDDNYDITQYNITKEQLSIICKHLDRYELYINYLINYLIKENYFDILASIIDKIPLEILTEELCIRLICDSNKKIMIKDIPIHSSLIMVMCIQMDYDDIVELLDCIDLDVLIEKNADIITDYVLTTDWYNLEHRLLYLFVKKYGFCTEKINKLLFEYNLTIDSIRYLLNIIDNYSCSDMLSSVNKSLFYLTCTTSNLKIEKIDKISKITFSNNEYNNYITITDKTKVRSIILYNNIPGVDKSFFDNIIYKNTSLGISIYKDKINNNVLTSEKCICNEIYNIAKLIKYGLIYVPYLYFPSWVPIINIINGYKYITPCKIEHGVIYKTTPIDFVDYKSIGSYISNIYYLKKTISNFHATINSIIQILLLYIVIGSKYSVSETDIYIKSIIGSFLKGMKINEPVLNNITDVCNEINKLKTYICDSGFVIIKKNYLKKTLEFCELICSFIILDNINKV</sequence>
<dbReference type="InterPro" id="IPR007585">
    <property type="entry name" value="Poxvirus_E2"/>
</dbReference>
<evidence type="ECO:0000313" key="1">
    <source>
        <dbReference type="EMBL" id="AIT70665.1"/>
    </source>
</evidence>
<protein>
    <submittedName>
        <fullName evidence="1">WV assembly protein</fullName>
    </submittedName>
</protein>
<dbReference type="Proteomes" id="UP000121784">
    <property type="component" value="Segment"/>
</dbReference>
<proteinExistence type="predicted"/>
<organism evidence="1 2">
    <name type="scientific">Cotia virus</name>
    <dbReference type="NCBI Taxonomy" id="39444"/>
    <lineage>
        <taxon>Viruses</taxon>
        <taxon>Varidnaviria</taxon>
        <taxon>Bamfordvirae</taxon>
        <taxon>Nucleocytoviricota</taxon>
        <taxon>Pokkesviricetes</taxon>
        <taxon>Chitovirales</taxon>
        <taxon>Poxviridae</taxon>
        <taxon>Chordopoxvirinae</taxon>
        <taxon>Oryzopoxvirus</taxon>
        <taxon>Oryzopoxvirus cotia</taxon>
    </lineage>
</organism>